<dbReference type="InterPro" id="IPR050469">
    <property type="entry name" value="Diguanylate_Cyclase"/>
</dbReference>
<feature type="compositionally biased region" description="Low complexity" evidence="1">
    <location>
        <begin position="389"/>
        <end position="407"/>
    </location>
</feature>
<dbReference type="Pfam" id="PF00990">
    <property type="entry name" value="GGDEF"/>
    <property type="match status" value="1"/>
</dbReference>
<dbReference type="FunFam" id="3.30.70.270:FF:000001">
    <property type="entry name" value="Diguanylate cyclase domain protein"/>
    <property type="match status" value="1"/>
</dbReference>
<dbReference type="SUPFAM" id="SSF55073">
    <property type="entry name" value="Nucleotide cyclase"/>
    <property type="match status" value="1"/>
</dbReference>
<keyword evidence="5" id="KW-1185">Reference proteome</keyword>
<feature type="transmembrane region" description="Helical" evidence="2">
    <location>
        <begin position="112"/>
        <end position="131"/>
    </location>
</feature>
<dbReference type="InterPro" id="IPR000160">
    <property type="entry name" value="GGDEF_dom"/>
</dbReference>
<proteinExistence type="predicted"/>
<evidence type="ECO:0000259" key="3">
    <source>
        <dbReference type="PROSITE" id="PS50887"/>
    </source>
</evidence>
<feature type="domain" description="GGDEF" evidence="3">
    <location>
        <begin position="254"/>
        <end position="384"/>
    </location>
</feature>
<dbReference type="CDD" id="cd01949">
    <property type="entry name" value="GGDEF"/>
    <property type="match status" value="1"/>
</dbReference>
<feature type="transmembrane region" description="Helical" evidence="2">
    <location>
        <begin position="56"/>
        <end position="75"/>
    </location>
</feature>
<gene>
    <name evidence="4" type="ORF">SAMN05421637_0695</name>
</gene>
<sequence>MTLNVVLMLVSGTLLVRSFLGLFLRTRSRYAGWWMALLVLAGASSVVDLLSAVTGHAVAVGLGNGLGAATAACAWGAARALDHARTGWLHIASGPAVAVAATVLTAPSLGTGAGAVVTLATMAALFTLAAIRLWRTRFAPSGAGAHGASTHGTVAVTGLAVAVSILALFYVWRVGALVALGPSSPVYLDYAGASANALVVLVLLVVATFTMSELGQVERMIELRIKATRDALTGLHNRAELDRRARVRLAARQGPVAVVVADLDRFKHLNDTHGHAAGDRALQAFAGAVRRGLGPRDLAGRLGGEEFAFVLDVAGPDDAAARLESVRRACARLRVADGAHPLTASYGIAMRAPGESFEEAMRRADAAMYRAKRAGRDRIVLHRDEATADDVATADPAGEASAAAPAA</sequence>
<dbReference type="Proteomes" id="UP000183315">
    <property type="component" value="Unassembled WGS sequence"/>
</dbReference>
<keyword evidence="2" id="KW-0472">Membrane</keyword>
<accession>A0A1H6V656</accession>
<evidence type="ECO:0000313" key="5">
    <source>
        <dbReference type="Proteomes" id="UP000183315"/>
    </source>
</evidence>
<dbReference type="Gene3D" id="3.30.70.270">
    <property type="match status" value="1"/>
</dbReference>
<feature type="transmembrane region" description="Helical" evidence="2">
    <location>
        <begin position="87"/>
        <end position="106"/>
    </location>
</feature>
<dbReference type="GO" id="GO:0005886">
    <property type="term" value="C:plasma membrane"/>
    <property type="evidence" value="ECO:0007669"/>
    <property type="project" value="TreeGrafter"/>
</dbReference>
<evidence type="ECO:0000256" key="2">
    <source>
        <dbReference type="SAM" id="Phobius"/>
    </source>
</evidence>
<dbReference type="SMART" id="SM00267">
    <property type="entry name" value="GGDEF"/>
    <property type="match status" value="1"/>
</dbReference>
<name>A0A1H6V656_9MICO</name>
<dbReference type="PANTHER" id="PTHR45138">
    <property type="entry name" value="REGULATORY COMPONENTS OF SENSORY TRANSDUCTION SYSTEM"/>
    <property type="match status" value="1"/>
</dbReference>
<feature type="transmembrane region" description="Helical" evidence="2">
    <location>
        <begin position="152"/>
        <end position="172"/>
    </location>
</feature>
<dbReference type="PANTHER" id="PTHR45138:SF9">
    <property type="entry name" value="DIGUANYLATE CYCLASE DGCM-RELATED"/>
    <property type="match status" value="1"/>
</dbReference>
<feature type="region of interest" description="Disordered" evidence="1">
    <location>
        <begin position="385"/>
        <end position="407"/>
    </location>
</feature>
<dbReference type="eggNOG" id="COG3706">
    <property type="taxonomic scope" value="Bacteria"/>
</dbReference>
<protein>
    <submittedName>
        <fullName evidence="4">Diguanylate cyclase (GGDEF) domain-containing protein</fullName>
    </submittedName>
</protein>
<feature type="transmembrane region" description="Helical" evidence="2">
    <location>
        <begin position="192"/>
        <end position="211"/>
    </location>
</feature>
<dbReference type="InterPro" id="IPR043128">
    <property type="entry name" value="Rev_trsase/Diguanyl_cyclase"/>
</dbReference>
<evidence type="ECO:0000256" key="1">
    <source>
        <dbReference type="SAM" id="MobiDB-lite"/>
    </source>
</evidence>
<evidence type="ECO:0000313" key="4">
    <source>
        <dbReference type="EMBL" id="SEJ00119.1"/>
    </source>
</evidence>
<dbReference type="PROSITE" id="PS50887">
    <property type="entry name" value="GGDEF"/>
    <property type="match status" value="1"/>
</dbReference>
<feature type="transmembrane region" description="Helical" evidence="2">
    <location>
        <begin position="6"/>
        <end position="24"/>
    </location>
</feature>
<reference evidence="5" key="1">
    <citation type="submission" date="2016-10" db="EMBL/GenBank/DDBJ databases">
        <authorList>
            <person name="Varghese N."/>
        </authorList>
    </citation>
    <scope>NUCLEOTIDE SEQUENCE [LARGE SCALE GENOMIC DNA]</scope>
    <source>
        <strain evidence="5">DSM 24868</strain>
    </source>
</reference>
<keyword evidence="2" id="KW-0812">Transmembrane</keyword>
<dbReference type="InterPro" id="IPR029787">
    <property type="entry name" value="Nucleotide_cyclase"/>
</dbReference>
<organism evidence="4 5">
    <name type="scientific">Demequina mangrovi</name>
    <dbReference type="NCBI Taxonomy" id="1043493"/>
    <lineage>
        <taxon>Bacteria</taxon>
        <taxon>Bacillati</taxon>
        <taxon>Actinomycetota</taxon>
        <taxon>Actinomycetes</taxon>
        <taxon>Micrococcales</taxon>
        <taxon>Demequinaceae</taxon>
        <taxon>Demequina</taxon>
    </lineage>
</organism>
<feature type="transmembrane region" description="Helical" evidence="2">
    <location>
        <begin position="31"/>
        <end position="50"/>
    </location>
</feature>
<dbReference type="AlphaFoldDB" id="A0A1H6V656"/>
<dbReference type="STRING" id="1043493.SAMN05421637_0695"/>
<dbReference type="GO" id="GO:0052621">
    <property type="term" value="F:diguanylate cyclase activity"/>
    <property type="evidence" value="ECO:0007669"/>
    <property type="project" value="TreeGrafter"/>
</dbReference>
<dbReference type="GO" id="GO:0043709">
    <property type="term" value="P:cell adhesion involved in single-species biofilm formation"/>
    <property type="evidence" value="ECO:0007669"/>
    <property type="project" value="TreeGrafter"/>
</dbReference>
<dbReference type="NCBIfam" id="TIGR00254">
    <property type="entry name" value="GGDEF"/>
    <property type="match status" value="1"/>
</dbReference>
<dbReference type="EMBL" id="FNZI01000001">
    <property type="protein sequence ID" value="SEJ00119.1"/>
    <property type="molecule type" value="Genomic_DNA"/>
</dbReference>
<dbReference type="GO" id="GO:1902201">
    <property type="term" value="P:negative regulation of bacterial-type flagellum-dependent cell motility"/>
    <property type="evidence" value="ECO:0007669"/>
    <property type="project" value="TreeGrafter"/>
</dbReference>
<keyword evidence="2" id="KW-1133">Transmembrane helix</keyword>